<name>A0A346B125_9FIRM</name>
<keyword evidence="4" id="KW-1185">Reference proteome</keyword>
<evidence type="ECO:0000313" key="4">
    <source>
        <dbReference type="Proteomes" id="UP000254337"/>
    </source>
</evidence>
<dbReference type="AlphaFoldDB" id="A0A346B125"/>
<dbReference type="PANTHER" id="PTHR33171">
    <property type="entry name" value="LAR_N DOMAIN-CONTAINING PROTEIN"/>
    <property type="match status" value="1"/>
</dbReference>
<dbReference type="Gene3D" id="3.90.226.30">
    <property type="match status" value="1"/>
</dbReference>
<dbReference type="Pfam" id="PF09861">
    <property type="entry name" value="Lar_N"/>
    <property type="match status" value="1"/>
</dbReference>
<dbReference type="InterPro" id="IPR047926">
    <property type="entry name" value="Ni_dep_LarA"/>
</dbReference>
<protein>
    <submittedName>
        <fullName evidence="3">Nickel-dependent lactate racemase</fullName>
    </submittedName>
</protein>
<evidence type="ECO:0000313" key="3">
    <source>
        <dbReference type="EMBL" id="AXL21818.1"/>
    </source>
</evidence>
<dbReference type="KEGG" id="meg:DKB62_09710"/>
<gene>
    <name evidence="3" type="primary">larA</name>
    <name evidence="3" type="ORF">DKB62_09710</name>
</gene>
<accession>A0A346B125</accession>
<dbReference type="GO" id="GO:0050043">
    <property type="term" value="F:lactate racemase activity"/>
    <property type="evidence" value="ECO:0007669"/>
    <property type="project" value="InterPro"/>
</dbReference>
<evidence type="ECO:0000259" key="1">
    <source>
        <dbReference type="Pfam" id="PF09861"/>
    </source>
</evidence>
<dbReference type="PANTHER" id="PTHR33171:SF17">
    <property type="entry name" value="LARA-LIKE N-TERMINAL DOMAIN-CONTAINING PROTEIN"/>
    <property type="match status" value="1"/>
</dbReference>
<feature type="domain" description="LarA-like N-terminal" evidence="1">
    <location>
        <begin position="11"/>
        <end position="206"/>
    </location>
</feature>
<dbReference type="Proteomes" id="UP000254337">
    <property type="component" value="Chromosome"/>
</dbReference>
<feature type="domain" description="Lactate racemase C-terminal" evidence="2">
    <location>
        <begin position="284"/>
        <end position="422"/>
    </location>
</feature>
<proteinExistence type="predicted"/>
<dbReference type="InterPro" id="IPR018657">
    <property type="entry name" value="LarA-like_N"/>
</dbReference>
<dbReference type="Pfam" id="PF21113">
    <property type="entry name" value="LarA_C"/>
    <property type="match status" value="1"/>
</dbReference>
<dbReference type="NCBIfam" id="NF033504">
    <property type="entry name" value="Ni_dep_LarA"/>
    <property type="match status" value="1"/>
</dbReference>
<dbReference type="InterPro" id="IPR043166">
    <property type="entry name" value="LarA-like_C"/>
</dbReference>
<sequence length="435" mass="47812">MCMKTFSLPCGKGTQTVSLEESHMLYDLHGNDVTVAADEQAAVRQALRQPVGSAPLRDIIQAGDTVAIIVSDITRLVHTDVMLPVIVEELNSIGVKDEQITVITAQGTHRAHTPEEDAIVCGQEMAKRLRIVNHDCRNDEALTCIGTTTYGNDVYINAEAVKADKVILTGSVSFHPMAGFGGGRKAVLPGIAGYDTIMRNHAMALTEDVGGGCNPLCETSLLEHNPLHDDMRQAAEMLNPAYLVNTVFTADGELYEVVGGHWHEAWKKGCEDLLRIASVPIQELSDVTIGSAGGYPKDMNLYQSMKAHMNSVFATKPGGIMIFTLDCPDIKEPAIFTNWFFRSNMEEFERDLRADFSIPAFVAFKSRCIINSMKQVYVVTRPENFDIIRQSGQIPAATLEEAWAMAQEELKREGKDDYMVTVMGHASATFPVLQK</sequence>
<reference evidence="3 4" key="1">
    <citation type="submission" date="2018-05" db="EMBL/GenBank/DDBJ databases">
        <title>Complete genome sequence of Megasphaera sp. AJH120T, isolated from the ceca of a chicken.</title>
        <authorList>
            <person name="Maki J."/>
            <person name="Looft T."/>
        </authorList>
    </citation>
    <scope>NUCLEOTIDE SEQUENCE [LARGE SCALE GENOMIC DNA]</scope>
    <source>
        <strain evidence="3 4">AJH120</strain>
    </source>
</reference>
<evidence type="ECO:0000259" key="2">
    <source>
        <dbReference type="Pfam" id="PF21113"/>
    </source>
</evidence>
<organism evidence="3 4">
    <name type="scientific">Megasphaera stantonii</name>
    <dbReference type="NCBI Taxonomy" id="2144175"/>
    <lineage>
        <taxon>Bacteria</taxon>
        <taxon>Bacillati</taxon>
        <taxon>Bacillota</taxon>
        <taxon>Negativicutes</taxon>
        <taxon>Veillonellales</taxon>
        <taxon>Veillonellaceae</taxon>
        <taxon>Megasphaera</taxon>
    </lineage>
</organism>
<dbReference type="EMBL" id="CP029462">
    <property type="protein sequence ID" value="AXL21818.1"/>
    <property type="molecule type" value="Genomic_DNA"/>
</dbReference>
<dbReference type="InterPro" id="IPR048520">
    <property type="entry name" value="LarA_C"/>
</dbReference>
<dbReference type="Gene3D" id="3.40.50.11440">
    <property type="match status" value="1"/>
</dbReference>
<dbReference type="InterPro" id="IPR048068">
    <property type="entry name" value="LarA-like"/>
</dbReference>
<dbReference type="OrthoDB" id="9770545at2"/>